<keyword evidence="2" id="KW-1185">Reference proteome</keyword>
<gene>
    <name evidence="1" type="ORF">AMECASPLE_036207</name>
</gene>
<protein>
    <submittedName>
        <fullName evidence="1">Uncharacterized protein</fullName>
    </submittedName>
</protein>
<reference evidence="1 2" key="1">
    <citation type="submission" date="2021-06" db="EMBL/GenBank/DDBJ databases">
        <authorList>
            <person name="Palmer J.M."/>
        </authorList>
    </citation>
    <scope>NUCLEOTIDE SEQUENCE [LARGE SCALE GENOMIC DNA]</scope>
    <source>
        <strain evidence="1 2">AS_MEX2019</strain>
        <tissue evidence="1">Muscle</tissue>
    </source>
</reference>
<accession>A0ABV0YUV3</accession>
<proteinExistence type="predicted"/>
<evidence type="ECO:0000313" key="1">
    <source>
        <dbReference type="EMBL" id="MEQ2297596.1"/>
    </source>
</evidence>
<sequence>MNSSCLLWTDNSGWQRTESFFLGRTCDRTLFTFHRVHFPSRPAKTHCTVTSSSSSWINFTLLWLVIGSQTPLIPPWLFIISSLTHSPFLVPDSRFTYRTCYNKHFKLSPVS</sequence>
<organism evidence="1 2">
    <name type="scientific">Ameca splendens</name>
    <dbReference type="NCBI Taxonomy" id="208324"/>
    <lineage>
        <taxon>Eukaryota</taxon>
        <taxon>Metazoa</taxon>
        <taxon>Chordata</taxon>
        <taxon>Craniata</taxon>
        <taxon>Vertebrata</taxon>
        <taxon>Euteleostomi</taxon>
        <taxon>Actinopterygii</taxon>
        <taxon>Neopterygii</taxon>
        <taxon>Teleostei</taxon>
        <taxon>Neoteleostei</taxon>
        <taxon>Acanthomorphata</taxon>
        <taxon>Ovalentaria</taxon>
        <taxon>Atherinomorphae</taxon>
        <taxon>Cyprinodontiformes</taxon>
        <taxon>Goodeidae</taxon>
        <taxon>Ameca</taxon>
    </lineage>
</organism>
<dbReference type="EMBL" id="JAHRIP010043270">
    <property type="protein sequence ID" value="MEQ2297596.1"/>
    <property type="molecule type" value="Genomic_DNA"/>
</dbReference>
<name>A0ABV0YUV3_9TELE</name>
<evidence type="ECO:0000313" key="2">
    <source>
        <dbReference type="Proteomes" id="UP001469553"/>
    </source>
</evidence>
<dbReference type="Proteomes" id="UP001469553">
    <property type="component" value="Unassembled WGS sequence"/>
</dbReference>
<comment type="caution">
    <text evidence="1">The sequence shown here is derived from an EMBL/GenBank/DDBJ whole genome shotgun (WGS) entry which is preliminary data.</text>
</comment>